<protein>
    <submittedName>
        <fullName evidence="5">Putative methyltransferase</fullName>
    </submittedName>
</protein>
<dbReference type="AlphaFoldDB" id="K6ULX1"/>
<keyword evidence="6" id="KW-1185">Reference proteome</keyword>
<comment type="caution">
    <text evidence="5">The sequence shown here is derived from an EMBL/GenBank/DDBJ whole genome shotgun (WGS) entry which is preliminary data.</text>
</comment>
<dbReference type="Gene3D" id="3.40.50.150">
    <property type="entry name" value="Vaccinia Virus protein VP39"/>
    <property type="match status" value="1"/>
</dbReference>
<evidence type="ECO:0000256" key="3">
    <source>
        <dbReference type="ARBA" id="ARBA00022691"/>
    </source>
</evidence>
<sequence length="259" mass="27777">MPEESRRVRRGNLQHSPRTVILWERITAAVETRVAEVGRPLRVVDLGGGSGGTAVPLAALGHHVTVVDPSPDALASLERRLRDADLPDAGRHLVAVQGDSTVLSGLGLDGVDLITCHGVLEVDDNPERTLSDIAGALAPGGMLSLLVAQRLAVVLARALAGRFTQARSALLSEDGRYGEGDPMPRRYDQDQLCDLVRRAGLTVVDRRGLRVFTDLVPSAFVDSETDREALLALERAIAEHSDHELLGRLGSAAHLLARR</sequence>
<dbReference type="GO" id="GO:0008168">
    <property type="term" value="F:methyltransferase activity"/>
    <property type="evidence" value="ECO:0007669"/>
    <property type="project" value="UniProtKB-KW"/>
</dbReference>
<dbReference type="CDD" id="cd02440">
    <property type="entry name" value="AdoMet_MTases"/>
    <property type="match status" value="1"/>
</dbReference>
<dbReference type="STRING" id="100225.SAMN05421595_1454"/>
<keyword evidence="3" id="KW-0949">S-adenosyl-L-methionine</keyword>
<evidence type="ECO:0000259" key="4">
    <source>
        <dbReference type="Pfam" id="PF08242"/>
    </source>
</evidence>
<dbReference type="SUPFAM" id="SSF53335">
    <property type="entry name" value="S-adenosyl-L-methionine-dependent methyltransferases"/>
    <property type="match status" value="1"/>
</dbReference>
<dbReference type="EMBL" id="BAGZ01000005">
    <property type="protein sequence ID" value="GAB77616.1"/>
    <property type="molecule type" value="Genomic_DNA"/>
</dbReference>
<name>K6ULX1_9MICO</name>
<dbReference type="OrthoDB" id="3366024at2"/>
<evidence type="ECO:0000256" key="2">
    <source>
        <dbReference type="ARBA" id="ARBA00022679"/>
    </source>
</evidence>
<dbReference type="PANTHER" id="PTHR43464">
    <property type="entry name" value="METHYLTRANSFERASE"/>
    <property type="match status" value="1"/>
</dbReference>
<evidence type="ECO:0000313" key="6">
    <source>
        <dbReference type="Proteomes" id="UP000008495"/>
    </source>
</evidence>
<evidence type="ECO:0000313" key="5">
    <source>
        <dbReference type="EMBL" id="GAB77616.1"/>
    </source>
</evidence>
<organism evidence="5 6">
    <name type="scientific">Austwickia chelonae NBRC 105200</name>
    <dbReference type="NCBI Taxonomy" id="1184607"/>
    <lineage>
        <taxon>Bacteria</taxon>
        <taxon>Bacillati</taxon>
        <taxon>Actinomycetota</taxon>
        <taxon>Actinomycetes</taxon>
        <taxon>Micrococcales</taxon>
        <taxon>Dermatophilaceae</taxon>
        <taxon>Austwickia</taxon>
    </lineage>
</organism>
<reference evidence="5 6" key="1">
    <citation type="submission" date="2012-08" db="EMBL/GenBank/DDBJ databases">
        <title>Whole genome shotgun sequence of Austwickia chelonae NBRC 105200.</title>
        <authorList>
            <person name="Yoshida I."/>
            <person name="Hosoyama A."/>
            <person name="Tsuchikane K."/>
            <person name="Katsumata H."/>
            <person name="Ando Y."/>
            <person name="Ohji S."/>
            <person name="Hamada M."/>
            <person name="Tamura T."/>
            <person name="Yamazoe A."/>
            <person name="Yamazaki S."/>
            <person name="Fujita N."/>
        </authorList>
    </citation>
    <scope>NUCLEOTIDE SEQUENCE [LARGE SCALE GENOMIC DNA]</scope>
    <source>
        <strain evidence="5 6">NBRC 105200</strain>
    </source>
</reference>
<dbReference type="Proteomes" id="UP000008495">
    <property type="component" value="Unassembled WGS sequence"/>
</dbReference>
<keyword evidence="2 5" id="KW-0808">Transferase</keyword>
<dbReference type="InterPro" id="IPR013217">
    <property type="entry name" value="Methyltransf_12"/>
</dbReference>
<proteinExistence type="predicted"/>
<dbReference type="GO" id="GO:0032259">
    <property type="term" value="P:methylation"/>
    <property type="evidence" value="ECO:0007669"/>
    <property type="project" value="UniProtKB-KW"/>
</dbReference>
<keyword evidence="1 5" id="KW-0489">Methyltransferase</keyword>
<dbReference type="PANTHER" id="PTHR43464:SF19">
    <property type="entry name" value="UBIQUINONE BIOSYNTHESIS O-METHYLTRANSFERASE, MITOCHONDRIAL"/>
    <property type="match status" value="1"/>
</dbReference>
<feature type="domain" description="Methyltransferase type 12" evidence="4">
    <location>
        <begin position="44"/>
        <end position="143"/>
    </location>
</feature>
<dbReference type="RefSeq" id="WP_006502368.1">
    <property type="nucleotide sequence ID" value="NZ_BAGZ01000005.1"/>
</dbReference>
<dbReference type="eggNOG" id="COG2227">
    <property type="taxonomic scope" value="Bacteria"/>
</dbReference>
<dbReference type="InterPro" id="IPR029063">
    <property type="entry name" value="SAM-dependent_MTases_sf"/>
</dbReference>
<accession>K6ULX1</accession>
<gene>
    <name evidence="5" type="ORF">AUCHE_05_05310</name>
</gene>
<evidence type="ECO:0000256" key="1">
    <source>
        <dbReference type="ARBA" id="ARBA00022603"/>
    </source>
</evidence>
<dbReference type="Pfam" id="PF08242">
    <property type="entry name" value="Methyltransf_12"/>
    <property type="match status" value="1"/>
</dbReference>